<dbReference type="GO" id="GO:0046688">
    <property type="term" value="P:response to copper ion"/>
    <property type="evidence" value="ECO:0007669"/>
    <property type="project" value="UniProtKB-UniRule"/>
</dbReference>
<feature type="signal peptide" evidence="8">
    <location>
        <begin position="1"/>
        <end position="26"/>
    </location>
</feature>
<protein>
    <recommendedName>
        <fullName evidence="7">Copper resistance protein C</fullName>
    </recommendedName>
</protein>
<feature type="chain" id="PRO_5015781736" description="Copper resistance protein C" evidence="8">
    <location>
        <begin position="27"/>
        <end position="124"/>
    </location>
</feature>
<evidence type="ECO:0000256" key="1">
    <source>
        <dbReference type="ARBA" id="ARBA00004418"/>
    </source>
</evidence>
<dbReference type="GO" id="GO:0005507">
    <property type="term" value="F:copper ion binding"/>
    <property type="evidence" value="ECO:0007669"/>
    <property type="project" value="UniProtKB-UniRule"/>
</dbReference>
<comment type="function">
    <text evidence="7">Involved in copper resistance.</text>
</comment>
<dbReference type="Proteomes" id="UP000244378">
    <property type="component" value="Unassembled WGS sequence"/>
</dbReference>
<evidence type="ECO:0000259" key="9">
    <source>
        <dbReference type="Pfam" id="PF04234"/>
    </source>
</evidence>
<dbReference type="Pfam" id="PF04234">
    <property type="entry name" value="CopC"/>
    <property type="match status" value="1"/>
</dbReference>
<sequence>MALFAARFCRALALVAAVMTAPGVWAHAHLQQQQPAANATVATSPEALTLTFSEGIEPAFSGVTLTGPDGKTIKTGAVKRAPDDDKQLVAPLSAPLASGAYQVQWHVVSVDGHKTKGSYRFSVK</sequence>
<comment type="caution">
    <text evidence="11">The sequence shown here is derived from an EMBL/GenBank/DDBJ whole genome shotgun (WGS) entry which is preliminary data.</text>
</comment>
<evidence type="ECO:0000313" key="12">
    <source>
        <dbReference type="Proteomes" id="UP000244378"/>
    </source>
</evidence>
<evidence type="ECO:0000313" key="11">
    <source>
        <dbReference type="EMBL" id="PUX12288.1"/>
    </source>
</evidence>
<evidence type="ECO:0000256" key="3">
    <source>
        <dbReference type="ARBA" id="ARBA00022723"/>
    </source>
</evidence>
<evidence type="ECO:0000256" key="6">
    <source>
        <dbReference type="ARBA" id="ARBA00023008"/>
    </source>
</evidence>
<keyword evidence="3 7" id="KW-0479">Metal-binding</keyword>
<evidence type="ECO:0000256" key="7">
    <source>
        <dbReference type="RuleBase" id="RU369037"/>
    </source>
</evidence>
<dbReference type="OrthoDB" id="9796814at2"/>
<gene>
    <name evidence="10" type="primary">yobA</name>
    <name evidence="11" type="ORF">AUN14_14555</name>
    <name evidence="10" type="ORF">FZI19_09935</name>
</gene>
<organism evidence="11 12">
    <name type="scientific">Cronobacter muytjensii</name>
    <dbReference type="NCBI Taxonomy" id="413501"/>
    <lineage>
        <taxon>Bacteria</taxon>
        <taxon>Pseudomonadati</taxon>
        <taxon>Pseudomonadota</taxon>
        <taxon>Gammaproteobacteria</taxon>
        <taxon>Enterobacterales</taxon>
        <taxon>Enterobacteriaceae</taxon>
        <taxon>Cronobacter</taxon>
    </lineage>
</organism>
<dbReference type="GeneID" id="92212710"/>
<name>A0A2T7AQP1_9ENTR</name>
<keyword evidence="6 7" id="KW-0186">Copper</keyword>
<keyword evidence="13" id="KW-1185">Reference proteome</keyword>
<keyword evidence="5 7" id="KW-0574">Periplasm</keyword>
<dbReference type="NCBIfam" id="NF033814">
    <property type="entry name" value="copper_CopC"/>
    <property type="match status" value="1"/>
</dbReference>
<evidence type="ECO:0000256" key="2">
    <source>
        <dbReference type="ARBA" id="ARBA00010509"/>
    </source>
</evidence>
<dbReference type="SUPFAM" id="SSF81296">
    <property type="entry name" value="E set domains"/>
    <property type="match status" value="1"/>
</dbReference>
<evidence type="ECO:0000256" key="8">
    <source>
        <dbReference type="SAM" id="SignalP"/>
    </source>
</evidence>
<dbReference type="RefSeq" id="WP_038862392.1">
    <property type="nucleotide sequence ID" value="NZ_CP187979.1"/>
</dbReference>
<dbReference type="Proteomes" id="UP000469927">
    <property type="component" value="Unassembled WGS sequence"/>
</dbReference>
<dbReference type="NCBIfam" id="NF007636">
    <property type="entry name" value="PRK10301.1"/>
    <property type="match status" value="1"/>
</dbReference>
<reference evidence="11 12" key="1">
    <citation type="submission" date="2016-12" db="EMBL/GenBank/DDBJ databases">
        <title>Analysis of the Molecular Diversity Among Cronobacter Species Isolated from Filth Flies Using a Pan Genomic DNA Microarray.</title>
        <authorList>
            <person name="Pava-Ripoll M."/>
            <person name="Tall B."/>
            <person name="Farber J."/>
            <person name="Fanning S."/>
            <person name="Lehner A."/>
            <person name="Stephan R."/>
            <person name="Pagotto F."/>
            <person name="Iverson C."/>
            <person name="Ziobro G."/>
            <person name="Miller A."/>
            <person name="Pearson R."/>
            <person name="Yan Q."/>
            <person name="Kim M."/>
            <person name="Jeong S."/>
            <person name="Park J."/>
            <person name="Jun S."/>
            <person name="Choi H."/>
            <person name="Chung T."/>
            <person name="Yoo Y."/>
            <person name="Park E."/>
            <person name="Hwang S."/>
            <person name="Lee B."/>
            <person name="Sathyamoorthy V."/>
            <person name="Carter L."/>
            <person name="Mammel M."/>
            <person name="Jackson S."/>
            <person name="Kothary M."/>
            <person name="Patel I."/>
            <person name="Grim C."/>
            <person name="Gopinath G."/>
            <person name="Gangiredla J."/>
            <person name="Chase H."/>
        </authorList>
    </citation>
    <scope>NUCLEOTIDE SEQUENCE [LARGE SCALE GENOMIC DNA]</scope>
    <source>
        <strain evidence="11 12">MOD1-Md1s</strain>
    </source>
</reference>
<proteinExistence type="inferred from homology"/>
<comment type="subcellular location">
    <subcellularLocation>
        <location evidence="1 7">Periplasm</location>
    </subcellularLocation>
</comment>
<dbReference type="InterPro" id="IPR014755">
    <property type="entry name" value="Cu-Rt/internalin_Ig-like"/>
</dbReference>
<keyword evidence="4 7" id="KW-0732">Signal</keyword>
<dbReference type="InterPro" id="IPR032694">
    <property type="entry name" value="CopC/D"/>
</dbReference>
<dbReference type="AlphaFoldDB" id="A0A2T7AQP1"/>
<dbReference type="PANTHER" id="PTHR34820">
    <property type="entry name" value="INNER MEMBRANE PROTEIN YEBZ"/>
    <property type="match status" value="1"/>
</dbReference>
<dbReference type="InterPro" id="IPR007348">
    <property type="entry name" value="CopC_dom"/>
</dbReference>
<accession>A0A2T7AQP1</accession>
<evidence type="ECO:0000313" key="13">
    <source>
        <dbReference type="Proteomes" id="UP000469927"/>
    </source>
</evidence>
<dbReference type="EMBL" id="WAGD01000028">
    <property type="protein sequence ID" value="KAB0880194.1"/>
    <property type="molecule type" value="Genomic_DNA"/>
</dbReference>
<feature type="domain" description="CopC" evidence="9">
    <location>
        <begin position="27"/>
        <end position="123"/>
    </location>
</feature>
<dbReference type="EMBL" id="MSAE01000029">
    <property type="protein sequence ID" value="PUX12288.1"/>
    <property type="molecule type" value="Genomic_DNA"/>
</dbReference>
<evidence type="ECO:0000313" key="10">
    <source>
        <dbReference type="EMBL" id="KAB0880194.1"/>
    </source>
</evidence>
<reference evidence="10 13" key="2">
    <citation type="submission" date="2019-08" db="EMBL/GenBank/DDBJ databases">
        <title>Prevalence, distribution, and phylogeny of type two toxin-antitoxin genes possessed by Cronobacter species where C. sakazakii homologs follow sequence type lineages.</title>
        <authorList>
            <person name="Finkelstein S."/>
            <person name="Negrete F."/>
            <person name="Jang H."/>
            <person name="Gopinath G.R."/>
            <person name="Tall B.D."/>
        </authorList>
    </citation>
    <scope>NUCLEOTIDE SEQUENCE [LARGE SCALE GENOMIC DNA]</scope>
    <source>
        <strain evidence="10 13">MOD1_GK1257</strain>
    </source>
</reference>
<dbReference type="GO" id="GO:0005886">
    <property type="term" value="C:plasma membrane"/>
    <property type="evidence" value="ECO:0007669"/>
    <property type="project" value="TreeGrafter"/>
</dbReference>
<dbReference type="InterPro" id="IPR047685">
    <property type="entry name" value="CopC-like"/>
</dbReference>
<dbReference type="GO" id="GO:0006825">
    <property type="term" value="P:copper ion transport"/>
    <property type="evidence" value="ECO:0007669"/>
    <property type="project" value="InterPro"/>
</dbReference>
<evidence type="ECO:0000256" key="5">
    <source>
        <dbReference type="ARBA" id="ARBA00022764"/>
    </source>
</evidence>
<dbReference type="Gene3D" id="2.60.40.1220">
    <property type="match status" value="1"/>
</dbReference>
<dbReference type="FunFam" id="2.60.40.1220:FF:000001">
    <property type="entry name" value="CopC domain-containing protein YobA"/>
    <property type="match status" value="1"/>
</dbReference>
<dbReference type="PANTHER" id="PTHR34820:SF4">
    <property type="entry name" value="INNER MEMBRANE PROTEIN YEBZ"/>
    <property type="match status" value="1"/>
</dbReference>
<evidence type="ECO:0000256" key="4">
    <source>
        <dbReference type="ARBA" id="ARBA00022729"/>
    </source>
</evidence>
<dbReference type="InterPro" id="IPR014756">
    <property type="entry name" value="Ig_E-set"/>
</dbReference>
<comment type="similarity">
    <text evidence="2 7">Belongs to the CopC family.</text>
</comment>
<dbReference type="GO" id="GO:0042597">
    <property type="term" value="C:periplasmic space"/>
    <property type="evidence" value="ECO:0007669"/>
    <property type="project" value="UniProtKB-SubCell"/>
</dbReference>